<gene>
    <name evidence="1" type="ORF">EHB58_10105</name>
</gene>
<sequence length="62" mass="7124">MGGRLWGSLGAKQLLLQYNADKIIIGCQFYGQTAFSTIRHNLFRKPIIPAYLMIFHYLPNHS</sequence>
<comment type="caution">
    <text evidence="1">The sequence shown here is derived from an EMBL/GenBank/DDBJ whole genome shotgun (WGS) entry which is preliminary data.</text>
</comment>
<accession>A0A5X4PEC1</accession>
<organism evidence="1">
    <name type="scientific">Salmonella enterica subsp. enterica serovar Hull</name>
    <dbReference type="NCBI Taxonomy" id="1403564"/>
    <lineage>
        <taxon>Bacteria</taxon>
        <taxon>Pseudomonadati</taxon>
        <taxon>Pseudomonadota</taxon>
        <taxon>Gammaproteobacteria</taxon>
        <taxon>Enterobacterales</taxon>
        <taxon>Enterobacteriaceae</taxon>
        <taxon>Salmonella</taxon>
    </lineage>
</organism>
<dbReference type="AlphaFoldDB" id="A0A5X4PEC1"/>
<protein>
    <submittedName>
        <fullName evidence="1">Uncharacterized protein</fullName>
    </submittedName>
</protein>
<dbReference type="EMBL" id="AAHSMS010000011">
    <property type="protein sequence ID" value="EBZ8648558.1"/>
    <property type="molecule type" value="Genomic_DNA"/>
</dbReference>
<proteinExistence type="predicted"/>
<evidence type="ECO:0000313" key="1">
    <source>
        <dbReference type="EMBL" id="EBZ8648558.1"/>
    </source>
</evidence>
<reference evidence="1" key="1">
    <citation type="submission" date="2018-11" db="EMBL/GenBank/DDBJ databases">
        <authorList>
            <person name="Ashton P.M."/>
            <person name="Dallman T."/>
            <person name="Nair S."/>
            <person name="De Pinna E."/>
            <person name="Peters T."/>
            <person name="Grant K."/>
        </authorList>
    </citation>
    <scope>NUCLEOTIDE SEQUENCE</scope>
    <source>
        <strain evidence="1">638096</strain>
    </source>
</reference>
<name>A0A5X4PEC1_SALET</name>